<gene>
    <name evidence="1" type="ORF">MIZ03_2205</name>
</gene>
<dbReference type="EMBL" id="AP024238">
    <property type="protein sequence ID" value="BCO27317.1"/>
    <property type="molecule type" value="Genomic_DNA"/>
</dbReference>
<organism evidence="1 2">
    <name type="scientific">Rhodoferax lithotrophicus</name>
    <dbReference type="NCBI Taxonomy" id="2798804"/>
    <lineage>
        <taxon>Bacteria</taxon>
        <taxon>Pseudomonadati</taxon>
        <taxon>Pseudomonadota</taxon>
        <taxon>Betaproteobacteria</taxon>
        <taxon>Burkholderiales</taxon>
        <taxon>Comamonadaceae</taxon>
        <taxon>Rhodoferax</taxon>
    </lineage>
</organism>
<protein>
    <submittedName>
        <fullName evidence="1">Uncharacterized protein</fullName>
    </submittedName>
</protein>
<evidence type="ECO:0000313" key="1">
    <source>
        <dbReference type="EMBL" id="BCO27317.1"/>
    </source>
</evidence>
<sequence>MAKFSFDETIEKLKATPAGKEASMYGPIRDIFIQVFGYIASDVDIDTAGEGGRPDVTARAPSGFVDSRDNPMKIDWVVVEAKDERGCFMSAKYREKNFLVKKSKYVTADTAWFVMVEPDAWVIRPVAGGNTDQQRRYLYSLGWLD</sequence>
<name>A0ABN6D5R3_9BURK</name>
<dbReference type="Proteomes" id="UP000824366">
    <property type="component" value="Chromosome"/>
</dbReference>
<keyword evidence="2" id="KW-1185">Reference proteome</keyword>
<dbReference type="RefSeq" id="WP_223912151.1">
    <property type="nucleotide sequence ID" value="NZ_AP024238.1"/>
</dbReference>
<proteinExistence type="predicted"/>
<accession>A0ABN6D5R3</accession>
<evidence type="ECO:0000313" key="2">
    <source>
        <dbReference type="Proteomes" id="UP000824366"/>
    </source>
</evidence>
<reference evidence="1 2" key="1">
    <citation type="journal article" date="2021" name="Microbiol. Spectr.">
        <title>A Single Bacterium Capable of Oxidation and Reduction of Iron at Circumneutral pH.</title>
        <authorList>
            <person name="Kato S."/>
            <person name="Ohkuma M."/>
        </authorList>
    </citation>
    <scope>NUCLEOTIDE SEQUENCE [LARGE SCALE GENOMIC DNA]</scope>
    <source>
        <strain evidence="1 2">MIZ03</strain>
    </source>
</reference>